<dbReference type="GO" id="GO:0051920">
    <property type="term" value="F:peroxiredoxin activity"/>
    <property type="evidence" value="ECO:0007669"/>
    <property type="project" value="InterPro"/>
</dbReference>
<protein>
    <recommendedName>
        <fullName evidence="1">Carboxymuconolactone decarboxylase-like domain-containing protein</fullName>
    </recommendedName>
</protein>
<dbReference type="PATRIC" id="fig|1036673.3.peg.2450"/>
<dbReference type="PANTHER" id="PTHR33930:SF2">
    <property type="entry name" value="BLR3452 PROTEIN"/>
    <property type="match status" value="1"/>
</dbReference>
<dbReference type="PANTHER" id="PTHR33930">
    <property type="entry name" value="ALKYL HYDROPEROXIDE REDUCTASE AHPD"/>
    <property type="match status" value="1"/>
</dbReference>
<dbReference type="SUPFAM" id="SSF69118">
    <property type="entry name" value="AhpD-like"/>
    <property type="match status" value="1"/>
</dbReference>
<dbReference type="EMBL" id="CP002869">
    <property type="protein sequence ID" value="AEI41252.1"/>
    <property type="molecule type" value="Genomic_DNA"/>
</dbReference>
<evidence type="ECO:0000313" key="2">
    <source>
        <dbReference type="EMBL" id="AEI41252.1"/>
    </source>
</evidence>
<accession>F8F8A5</accession>
<reference evidence="3" key="1">
    <citation type="submission" date="2011-06" db="EMBL/GenBank/DDBJ databases">
        <title>Complete genome sequence of Paenibacillus mucilaginosus KNP414.</title>
        <authorList>
            <person name="Wang J."/>
            <person name="Hu S."/>
            <person name="Hu X."/>
            <person name="Zhang B."/>
            <person name="Dong D."/>
            <person name="Zhang S."/>
            <person name="Zhao K."/>
            <person name="Wu D."/>
        </authorList>
    </citation>
    <scope>NUCLEOTIDE SEQUENCE [LARGE SCALE GENOMIC DNA]</scope>
    <source>
        <strain evidence="3">KNP414</strain>
    </source>
</reference>
<evidence type="ECO:0000313" key="3">
    <source>
        <dbReference type="Proteomes" id="UP000006620"/>
    </source>
</evidence>
<sequence>MQMESKTDSYKIGVGHMKEHMPGMVEAYHGFTGSCFAPGALEEKQKQLIALGIALYANNEVCTMYHVEEALSKGASKQEVLEAMAVAAAVGSGHILSQGVTRVQQALGSLTYGKQ</sequence>
<evidence type="ECO:0000259" key="1">
    <source>
        <dbReference type="Pfam" id="PF02627"/>
    </source>
</evidence>
<dbReference type="HOGENOM" id="CLU_137228_1_1_9"/>
<gene>
    <name evidence="2" type="ordered locus">KNP414_02691</name>
</gene>
<organism evidence="2 3">
    <name type="scientific">Paenibacillus mucilaginosus (strain KNP414)</name>
    <dbReference type="NCBI Taxonomy" id="1036673"/>
    <lineage>
        <taxon>Bacteria</taxon>
        <taxon>Bacillati</taxon>
        <taxon>Bacillota</taxon>
        <taxon>Bacilli</taxon>
        <taxon>Bacillales</taxon>
        <taxon>Paenibacillaceae</taxon>
        <taxon>Paenibacillus</taxon>
    </lineage>
</organism>
<dbReference type="InterPro" id="IPR003779">
    <property type="entry name" value="CMD-like"/>
</dbReference>
<dbReference type="AlphaFoldDB" id="F8F8A5"/>
<feature type="domain" description="Carboxymuconolactone decarboxylase-like" evidence="1">
    <location>
        <begin position="22"/>
        <end position="91"/>
    </location>
</feature>
<dbReference type="Gene3D" id="1.20.1290.10">
    <property type="entry name" value="AhpD-like"/>
    <property type="match status" value="1"/>
</dbReference>
<dbReference type="Proteomes" id="UP000006620">
    <property type="component" value="Chromosome"/>
</dbReference>
<dbReference type="InterPro" id="IPR029032">
    <property type="entry name" value="AhpD-like"/>
</dbReference>
<dbReference type="Pfam" id="PF02627">
    <property type="entry name" value="CMD"/>
    <property type="match status" value="1"/>
</dbReference>
<reference evidence="2 3" key="2">
    <citation type="journal article" date="2013" name="Genome Announc.">
        <title>Genome Sequence of Growth-Improving Paenibacillus mucilaginosus Strain KNP414.</title>
        <authorList>
            <person name="Lu J.J."/>
            <person name="Wang J.F."/>
            <person name="Hu X.F."/>
        </authorList>
    </citation>
    <scope>NUCLEOTIDE SEQUENCE [LARGE SCALE GENOMIC DNA]</scope>
    <source>
        <strain evidence="2 3">KNP414</strain>
    </source>
</reference>
<name>F8F8A5_PAEMK</name>
<proteinExistence type="predicted"/>
<dbReference type="KEGG" id="pms:KNP414_02691"/>